<evidence type="ECO:0000256" key="2">
    <source>
        <dbReference type="ARBA" id="ARBA00022723"/>
    </source>
</evidence>
<organism evidence="8 9">
    <name type="scientific">Absidia repens</name>
    <dbReference type="NCBI Taxonomy" id="90262"/>
    <lineage>
        <taxon>Eukaryota</taxon>
        <taxon>Fungi</taxon>
        <taxon>Fungi incertae sedis</taxon>
        <taxon>Mucoromycota</taxon>
        <taxon>Mucoromycotina</taxon>
        <taxon>Mucoromycetes</taxon>
        <taxon>Mucorales</taxon>
        <taxon>Cunninghamellaceae</taxon>
        <taxon>Absidia</taxon>
    </lineage>
</organism>
<keyword evidence="3" id="KW-0238">DNA-binding</keyword>
<accession>A0A1X2I7A6</accession>
<evidence type="ECO:0000313" key="9">
    <source>
        <dbReference type="Proteomes" id="UP000193560"/>
    </source>
</evidence>
<evidence type="ECO:0000256" key="4">
    <source>
        <dbReference type="ARBA" id="ARBA00023242"/>
    </source>
</evidence>
<dbReference type="SUPFAM" id="SSF57701">
    <property type="entry name" value="Zn2/Cys6 DNA-binding domain"/>
    <property type="match status" value="1"/>
</dbReference>
<dbReference type="AlphaFoldDB" id="A0A1X2I7A6"/>
<feature type="transmembrane region" description="Helical" evidence="6">
    <location>
        <begin position="6"/>
        <end position="24"/>
    </location>
</feature>
<dbReference type="GO" id="GO:0008270">
    <property type="term" value="F:zinc ion binding"/>
    <property type="evidence" value="ECO:0007669"/>
    <property type="project" value="InterPro"/>
</dbReference>
<evidence type="ECO:0000256" key="1">
    <source>
        <dbReference type="ARBA" id="ARBA00004123"/>
    </source>
</evidence>
<dbReference type="SMART" id="SM00066">
    <property type="entry name" value="GAL4"/>
    <property type="match status" value="1"/>
</dbReference>
<evidence type="ECO:0000256" key="3">
    <source>
        <dbReference type="ARBA" id="ARBA00023125"/>
    </source>
</evidence>
<feature type="region of interest" description="Disordered" evidence="5">
    <location>
        <begin position="425"/>
        <end position="460"/>
    </location>
</feature>
<evidence type="ECO:0000313" key="8">
    <source>
        <dbReference type="EMBL" id="ORZ10855.1"/>
    </source>
</evidence>
<feature type="compositionally biased region" description="Polar residues" evidence="5">
    <location>
        <begin position="716"/>
        <end position="735"/>
    </location>
</feature>
<dbReference type="Pfam" id="PF00172">
    <property type="entry name" value="Zn_clus"/>
    <property type="match status" value="1"/>
</dbReference>
<name>A0A1X2I7A6_9FUNG</name>
<gene>
    <name evidence="8" type="ORF">BCR42DRAFT_422201</name>
</gene>
<dbReference type="InterPro" id="IPR050987">
    <property type="entry name" value="AtrR-like"/>
</dbReference>
<dbReference type="EMBL" id="MCGE01000023">
    <property type="protein sequence ID" value="ORZ10855.1"/>
    <property type="molecule type" value="Genomic_DNA"/>
</dbReference>
<dbReference type="GO" id="GO:0000981">
    <property type="term" value="F:DNA-binding transcription factor activity, RNA polymerase II-specific"/>
    <property type="evidence" value="ECO:0007669"/>
    <property type="project" value="InterPro"/>
</dbReference>
<feature type="compositionally biased region" description="Polar residues" evidence="5">
    <location>
        <begin position="449"/>
        <end position="460"/>
    </location>
</feature>
<dbReference type="OrthoDB" id="2269373at2759"/>
<proteinExistence type="predicted"/>
<dbReference type="InterPro" id="IPR001138">
    <property type="entry name" value="Zn2Cys6_DnaBD"/>
</dbReference>
<feature type="compositionally biased region" description="Polar residues" evidence="5">
    <location>
        <begin position="425"/>
        <end position="440"/>
    </location>
</feature>
<comment type="subcellular location">
    <subcellularLocation>
        <location evidence="1">Nucleus</location>
    </subcellularLocation>
</comment>
<dbReference type="PANTHER" id="PTHR46910:SF3">
    <property type="entry name" value="HALOTOLERANCE PROTEIN 9-RELATED"/>
    <property type="match status" value="1"/>
</dbReference>
<keyword evidence="6" id="KW-0472">Membrane</keyword>
<keyword evidence="9" id="KW-1185">Reference proteome</keyword>
<dbReference type="CDD" id="cd00067">
    <property type="entry name" value="GAL4"/>
    <property type="match status" value="1"/>
</dbReference>
<keyword evidence="4" id="KW-0539">Nucleus</keyword>
<evidence type="ECO:0000259" key="7">
    <source>
        <dbReference type="PROSITE" id="PS50048"/>
    </source>
</evidence>
<dbReference type="PROSITE" id="PS50048">
    <property type="entry name" value="ZN2_CY6_FUNGAL_2"/>
    <property type="match status" value="1"/>
</dbReference>
<feature type="domain" description="Zn(2)-C6 fungal-type" evidence="7">
    <location>
        <begin position="40"/>
        <end position="69"/>
    </location>
</feature>
<dbReference type="PANTHER" id="PTHR46910">
    <property type="entry name" value="TRANSCRIPTION FACTOR PDR1"/>
    <property type="match status" value="1"/>
</dbReference>
<reference evidence="8 9" key="1">
    <citation type="submission" date="2016-07" db="EMBL/GenBank/DDBJ databases">
        <title>Pervasive Adenine N6-methylation of Active Genes in Fungi.</title>
        <authorList>
            <consortium name="DOE Joint Genome Institute"/>
            <person name="Mondo S.J."/>
            <person name="Dannebaum R.O."/>
            <person name="Kuo R.C."/>
            <person name="Labutti K."/>
            <person name="Haridas S."/>
            <person name="Kuo A."/>
            <person name="Salamov A."/>
            <person name="Ahrendt S.R."/>
            <person name="Lipzen A."/>
            <person name="Sullivan W."/>
            <person name="Andreopoulos W.B."/>
            <person name="Clum A."/>
            <person name="Lindquist E."/>
            <person name="Daum C."/>
            <person name="Ramamoorthy G.K."/>
            <person name="Gryganskyi A."/>
            <person name="Culley D."/>
            <person name="Magnuson J.K."/>
            <person name="James T.Y."/>
            <person name="O'Malley M.A."/>
            <person name="Stajich J.E."/>
            <person name="Spatafora J.W."/>
            <person name="Visel A."/>
            <person name="Grigoriev I.V."/>
        </authorList>
    </citation>
    <scope>NUCLEOTIDE SEQUENCE [LARGE SCALE GENOMIC DNA]</scope>
    <source>
        <strain evidence="8 9">NRRL 1336</strain>
    </source>
</reference>
<dbReference type="Proteomes" id="UP000193560">
    <property type="component" value="Unassembled WGS sequence"/>
</dbReference>
<protein>
    <recommendedName>
        <fullName evidence="7">Zn(2)-C6 fungal-type domain-containing protein</fullName>
    </recommendedName>
</protein>
<keyword evidence="6" id="KW-0812">Transmembrane</keyword>
<keyword evidence="6" id="KW-1133">Transmembrane helix</keyword>
<evidence type="ECO:0000256" key="6">
    <source>
        <dbReference type="SAM" id="Phobius"/>
    </source>
</evidence>
<dbReference type="GO" id="GO:0005634">
    <property type="term" value="C:nucleus"/>
    <property type="evidence" value="ECO:0007669"/>
    <property type="project" value="UniProtKB-SubCell"/>
</dbReference>
<dbReference type="GO" id="GO:0003677">
    <property type="term" value="F:DNA binding"/>
    <property type="evidence" value="ECO:0007669"/>
    <property type="project" value="UniProtKB-KW"/>
</dbReference>
<dbReference type="InterPro" id="IPR036864">
    <property type="entry name" value="Zn2-C6_fun-type_DNA-bd_sf"/>
</dbReference>
<keyword evidence="2" id="KW-0479">Metal-binding</keyword>
<evidence type="ECO:0000256" key="5">
    <source>
        <dbReference type="SAM" id="MobiDB-lite"/>
    </source>
</evidence>
<feature type="non-terminal residue" evidence="8">
    <location>
        <position position="1"/>
    </location>
</feature>
<feature type="region of interest" description="Disordered" evidence="5">
    <location>
        <begin position="711"/>
        <end position="735"/>
    </location>
</feature>
<comment type="caution">
    <text evidence="8">The sequence shown here is derived from an EMBL/GenBank/DDBJ whole genome shotgun (WGS) entry which is preliminary data.</text>
</comment>
<dbReference type="Gene3D" id="4.10.240.10">
    <property type="entry name" value="Zn(2)-C6 fungal-type DNA-binding domain"/>
    <property type="match status" value="1"/>
</dbReference>
<sequence length="745" mass="85942">TFYKFPIFISVINFIFLVLFHHDMSSQQRLTKKRRRQCETCIQCRSSRKQCDKGNPCRNCAENNRKCLYAKEFPYSNLSQEQQAIILEQLLYETKGKYAQLKKYFKKSDLTEQQTPANSKRQLERYTVGEVDMYSILQQQLGTRFGKISSQSPSDWQLQDRVFQSMYERNSSLLTLIDGLDKKTVSTFLRPLESNEFPIDIARALISVEEVDMLIAMYNDCFSFSSLPDFITPHLDENGDYDLLLGSVMTLMLSHAVNLHSMKVDNHDHLSHAFYHYTRDLLSTRMATLHQPDIMCLHTTFNLMLYESENGYLDEAKLSRQSMAVMIDCLHNQYTTMSVWQQGLLRHLFWAIYNADASTQNLEMQTHVINSSYMQMGRQQPSEYCAQPLDRLKEEYIYYQCRLTAIIHHIDTICYQHTPTMSTYTIASPSTEDPSTTNPPLSAPPALGTTLSSPLPQQRSINRDFTSTTNMIRGEDIKMLENELWDLYHELPDWVTDGQPLESVQLSNLDGYCGDKSSTRPSIDPCVHNRAHPVCKRTLEDVWMRRLRYHFLSEWHGTFLYLHQICLPPPNGDIMQLSFMRCLEHGQRMVDILTQWANDGDFFDCYCYPAPRSLVMASNIYTYFLQSNLQDIRHKGHELLLQLFTVIQRTNIYHLYKDTPFILGIQDTFDQIRQNYVQQTTTPPSAPSSSTSTSSHNGFVVSTPVMNLGHHRPQGATRTFDGNLTSDGKSGGNSDNLYVYPAAAS</sequence>
<dbReference type="PROSITE" id="PS00463">
    <property type="entry name" value="ZN2_CY6_FUNGAL_1"/>
    <property type="match status" value="1"/>
</dbReference>